<dbReference type="EMBL" id="VOIH02000004">
    <property type="protein sequence ID" value="KAF3447895.1"/>
    <property type="molecule type" value="Genomic_DNA"/>
</dbReference>
<dbReference type="GO" id="GO:0010230">
    <property type="term" value="P:alternative respiration"/>
    <property type="evidence" value="ECO:0007669"/>
    <property type="project" value="TreeGrafter"/>
</dbReference>
<comment type="cofactor">
    <cofactor evidence="14">
        <name>Fe cation</name>
        <dbReference type="ChEBI" id="CHEBI:24875"/>
    </cofactor>
    <text evidence="14">Binds 2 iron ions per subunit.</text>
</comment>
<dbReference type="OrthoDB" id="4062651at2759"/>
<evidence type="ECO:0000256" key="3">
    <source>
        <dbReference type="ARBA" id="ARBA00008388"/>
    </source>
</evidence>
<keyword evidence="16" id="KW-1185">Reference proteome</keyword>
<comment type="subunit">
    <text evidence="4">Homodimer; disulfide-linked.</text>
</comment>
<evidence type="ECO:0000313" key="16">
    <source>
        <dbReference type="Proteomes" id="UP000796880"/>
    </source>
</evidence>
<name>A0A8K0H8X6_9ROSA</name>
<dbReference type="EC" id="1.10.3.11" evidence="14"/>
<dbReference type="Pfam" id="PF01786">
    <property type="entry name" value="AOX"/>
    <property type="match status" value="1"/>
</dbReference>
<evidence type="ECO:0000256" key="11">
    <source>
        <dbReference type="ARBA" id="ARBA00023002"/>
    </source>
</evidence>
<evidence type="ECO:0000256" key="1">
    <source>
        <dbReference type="ARBA" id="ARBA00001192"/>
    </source>
</evidence>
<keyword evidence="7 14" id="KW-0812">Transmembrane</keyword>
<evidence type="ECO:0000256" key="2">
    <source>
        <dbReference type="ARBA" id="ARBA00004448"/>
    </source>
</evidence>
<comment type="catalytic activity">
    <reaction evidence="1 14">
        <text>2 a ubiquinol + O2 = 2 a ubiquinone + 2 H2O</text>
        <dbReference type="Rhea" id="RHEA:30255"/>
        <dbReference type="Rhea" id="RHEA-COMP:9565"/>
        <dbReference type="Rhea" id="RHEA-COMP:9566"/>
        <dbReference type="ChEBI" id="CHEBI:15377"/>
        <dbReference type="ChEBI" id="CHEBI:15379"/>
        <dbReference type="ChEBI" id="CHEBI:16389"/>
        <dbReference type="ChEBI" id="CHEBI:17976"/>
        <dbReference type="EC" id="1.10.3.11"/>
    </reaction>
</comment>
<accession>A0A8K0H8X6</accession>
<keyword evidence="5" id="KW-0813">Transport</keyword>
<evidence type="ECO:0000256" key="5">
    <source>
        <dbReference type="ARBA" id="ARBA00022448"/>
    </source>
</evidence>
<keyword evidence="10" id="KW-1133">Transmembrane helix</keyword>
<dbReference type="AlphaFoldDB" id="A0A8K0H8X6"/>
<evidence type="ECO:0000256" key="7">
    <source>
        <dbReference type="ARBA" id="ARBA00022692"/>
    </source>
</evidence>
<evidence type="ECO:0000256" key="13">
    <source>
        <dbReference type="ARBA" id="ARBA00023136"/>
    </source>
</evidence>
<evidence type="ECO:0000256" key="14">
    <source>
        <dbReference type="RuleBase" id="RU003779"/>
    </source>
</evidence>
<dbReference type="PANTHER" id="PTHR31803:SF3">
    <property type="entry name" value="ALTERNATIVE OXIDASE"/>
    <property type="match status" value="1"/>
</dbReference>
<evidence type="ECO:0000256" key="4">
    <source>
        <dbReference type="ARBA" id="ARBA00011748"/>
    </source>
</evidence>
<dbReference type="GO" id="GO:0046872">
    <property type="term" value="F:metal ion binding"/>
    <property type="evidence" value="ECO:0007669"/>
    <property type="project" value="UniProtKB-UniRule"/>
</dbReference>
<comment type="similarity">
    <text evidence="3 14">Belongs to the alternative oxidase family.</text>
</comment>
<dbReference type="InterPro" id="IPR038659">
    <property type="entry name" value="AOX_sf"/>
</dbReference>
<proteinExistence type="inferred from homology"/>
<keyword evidence="9 14" id="KW-0249">Electron transport</keyword>
<evidence type="ECO:0000256" key="12">
    <source>
        <dbReference type="ARBA" id="ARBA00023004"/>
    </source>
</evidence>
<evidence type="ECO:0000256" key="9">
    <source>
        <dbReference type="ARBA" id="ARBA00022982"/>
    </source>
</evidence>
<dbReference type="GO" id="GO:0102721">
    <property type="term" value="F:ubiquinol:oxygen oxidoreductase activity"/>
    <property type="evidence" value="ECO:0007669"/>
    <property type="project" value="UniProtKB-EC"/>
</dbReference>
<comment type="caution">
    <text evidence="15">The sequence shown here is derived from an EMBL/GenBank/DDBJ whole genome shotgun (WGS) entry which is preliminary data.</text>
</comment>
<keyword evidence="13 14" id="KW-0472">Membrane</keyword>
<keyword evidence="6 14" id="KW-0679">Respiratory chain</keyword>
<evidence type="ECO:0000313" key="15">
    <source>
        <dbReference type="EMBL" id="KAF3447895.1"/>
    </source>
</evidence>
<keyword evidence="11 14" id="KW-0560">Oxidoreductase</keyword>
<dbReference type="GO" id="GO:0106292">
    <property type="term" value="F:superoxide-generating NADPH oxidase activity"/>
    <property type="evidence" value="ECO:0007669"/>
    <property type="project" value="UniProtKB-ARBA"/>
</dbReference>
<dbReference type="PANTHER" id="PTHR31803">
    <property type="entry name" value="ALTERNATIVE OXIDASE"/>
    <property type="match status" value="1"/>
</dbReference>
<protein>
    <recommendedName>
        <fullName evidence="14">Ubiquinol oxidase</fullName>
        <ecNumber evidence="14">1.10.3.11</ecNumber>
    </recommendedName>
</protein>
<keyword evidence="8 14" id="KW-0479">Metal-binding</keyword>
<dbReference type="GO" id="GO:0009916">
    <property type="term" value="F:alternative oxidase activity"/>
    <property type="evidence" value="ECO:0007669"/>
    <property type="project" value="UniProtKB-UniRule"/>
</dbReference>
<reference evidence="15" key="1">
    <citation type="submission" date="2020-03" db="EMBL/GenBank/DDBJ databases">
        <title>A high-quality chromosome-level genome assembly of a woody plant with both climbing and erect habits, Rhamnella rubrinervis.</title>
        <authorList>
            <person name="Lu Z."/>
            <person name="Yang Y."/>
            <person name="Zhu X."/>
            <person name="Sun Y."/>
        </authorList>
    </citation>
    <scope>NUCLEOTIDE SEQUENCE</scope>
    <source>
        <strain evidence="15">BYM</strain>
        <tissue evidence="15">Leaf</tissue>
    </source>
</reference>
<dbReference type="GO" id="GO:0098803">
    <property type="term" value="C:respiratory chain complex"/>
    <property type="evidence" value="ECO:0007669"/>
    <property type="project" value="UniProtKB-UniRule"/>
</dbReference>
<comment type="subcellular location">
    <subcellularLocation>
        <location evidence="2">Mitochondrion inner membrane</location>
        <topology evidence="2">Multi-pass membrane protein</topology>
    </subcellularLocation>
</comment>
<evidence type="ECO:0000256" key="10">
    <source>
        <dbReference type="ARBA" id="ARBA00022989"/>
    </source>
</evidence>
<evidence type="ECO:0000256" key="6">
    <source>
        <dbReference type="ARBA" id="ARBA00022660"/>
    </source>
</evidence>
<dbReference type="GO" id="GO:0005743">
    <property type="term" value="C:mitochondrial inner membrane"/>
    <property type="evidence" value="ECO:0007669"/>
    <property type="project" value="UniProtKB-SubCell"/>
</dbReference>
<sequence length="89" mass="10036">MSGKRPTDGSFIEKGQNIVGWLNFLVTENRQREIVDPQCEGLPADSTLRDVVMVVRADEAHHRDVNHFASDVHYQGHELKDSPAPIGYH</sequence>
<dbReference type="InterPro" id="IPR002680">
    <property type="entry name" value="AOX"/>
</dbReference>
<dbReference type="Gene3D" id="1.20.1260.140">
    <property type="entry name" value="Alternative oxidase"/>
    <property type="match status" value="1"/>
</dbReference>
<gene>
    <name evidence="15" type="ORF">FNV43_RR08602</name>
</gene>
<dbReference type="Proteomes" id="UP000796880">
    <property type="component" value="Unassembled WGS sequence"/>
</dbReference>
<evidence type="ECO:0000256" key="8">
    <source>
        <dbReference type="ARBA" id="ARBA00022723"/>
    </source>
</evidence>
<organism evidence="15 16">
    <name type="scientific">Rhamnella rubrinervis</name>
    <dbReference type="NCBI Taxonomy" id="2594499"/>
    <lineage>
        <taxon>Eukaryota</taxon>
        <taxon>Viridiplantae</taxon>
        <taxon>Streptophyta</taxon>
        <taxon>Embryophyta</taxon>
        <taxon>Tracheophyta</taxon>
        <taxon>Spermatophyta</taxon>
        <taxon>Magnoliopsida</taxon>
        <taxon>eudicotyledons</taxon>
        <taxon>Gunneridae</taxon>
        <taxon>Pentapetalae</taxon>
        <taxon>rosids</taxon>
        <taxon>fabids</taxon>
        <taxon>Rosales</taxon>
        <taxon>Rhamnaceae</taxon>
        <taxon>rhamnoid group</taxon>
        <taxon>Rhamneae</taxon>
        <taxon>Rhamnella</taxon>
    </lineage>
</organism>
<keyword evidence="12 14" id="KW-0408">Iron</keyword>